<name>A0ABT1U0Q2_9GAMM</name>
<proteinExistence type="predicted"/>
<gene>
    <name evidence="1" type="ORF">NP596_02990</name>
</gene>
<dbReference type="RefSeq" id="WP_256613731.1">
    <property type="nucleotide sequence ID" value="NZ_JANIBK010000008.1"/>
</dbReference>
<reference evidence="1 2" key="1">
    <citation type="submission" date="2022-07" db="EMBL/GenBank/DDBJ databases">
        <title>Methylomonas rivi sp. nov., Methylomonas rosea sp. nov., Methylomonas aureus sp. nov. and Methylomonas subterranea sp. nov., four novel methanotrophs isolated from a freshwater creek and the deep terrestrial subsurface.</title>
        <authorList>
            <person name="Abin C."/>
            <person name="Sankaranarayanan K."/>
            <person name="Garner C."/>
            <person name="Sindelar R."/>
            <person name="Kotary K."/>
            <person name="Garner R."/>
            <person name="Barclay S."/>
            <person name="Lawson P."/>
            <person name="Krumholz L."/>
        </authorList>
    </citation>
    <scope>NUCLEOTIDE SEQUENCE [LARGE SCALE GENOMIC DNA]</scope>
    <source>
        <strain evidence="1 2">WSC-6</strain>
    </source>
</reference>
<evidence type="ECO:0000313" key="2">
    <source>
        <dbReference type="Proteomes" id="UP001524586"/>
    </source>
</evidence>
<protein>
    <submittedName>
        <fullName evidence="1">Uncharacterized protein</fullName>
    </submittedName>
</protein>
<dbReference type="EMBL" id="JANIBK010000008">
    <property type="protein sequence ID" value="MCQ8127412.1"/>
    <property type="molecule type" value="Genomic_DNA"/>
</dbReference>
<evidence type="ECO:0000313" key="1">
    <source>
        <dbReference type="EMBL" id="MCQ8127412.1"/>
    </source>
</evidence>
<dbReference type="Proteomes" id="UP001524586">
    <property type="component" value="Unassembled WGS sequence"/>
</dbReference>
<sequence length="140" mass="16010">MRLFECFVHPNPIRIFCREQYINKTGEKLIGNSRCEIVIFRNCIAFVPGRYNYIITIVYLSISLGISSGMELPSGKNGIMTSPLANSNLSQKAALTPFDFWLITLYPPSFMPSYRRNRIPGGSYFSEWVNRIVDGFIPSR</sequence>
<organism evidence="1 2">
    <name type="scientific">Methylomonas rivi</name>
    <dbReference type="NCBI Taxonomy" id="2952226"/>
    <lineage>
        <taxon>Bacteria</taxon>
        <taxon>Pseudomonadati</taxon>
        <taxon>Pseudomonadota</taxon>
        <taxon>Gammaproteobacteria</taxon>
        <taxon>Methylococcales</taxon>
        <taxon>Methylococcaceae</taxon>
        <taxon>Methylomonas</taxon>
    </lineage>
</organism>
<comment type="caution">
    <text evidence="1">The sequence shown here is derived from an EMBL/GenBank/DDBJ whole genome shotgun (WGS) entry which is preliminary data.</text>
</comment>
<accession>A0ABT1U0Q2</accession>
<keyword evidence="2" id="KW-1185">Reference proteome</keyword>